<evidence type="ECO:0000313" key="2">
    <source>
        <dbReference type="EMBL" id="PSX08376.1"/>
    </source>
</evidence>
<dbReference type="RefSeq" id="WP_045083649.1">
    <property type="nucleotide sequence ID" value="NZ_JZSN01000004.1"/>
</dbReference>
<dbReference type="OrthoDB" id="5828065at2"/>
<proteinExistence type="predicted"/>
<evidence type="ECO:0000313" key="6">
    <source>
        <dbReference type="Proteomes" id="UP000241440"/>
    </source>
</evidence>
<gene>
    <name evidence="1" type="ORF">BTO08_16635</name>
    <name evidence="3" type="ORF">C0W27_09825</name>
    <name evidence="2" type="ORF">C0W41_04545</name>
</gene>
<dbReference type="EMBL" id="PYOU01000006">
    <property type="protein sequence ID" value="PSX10920.1"/>
    <property type="molecule type" value="Genomic_DNA"/>
</dbReference>
<organism evidence="1 4">
    <name type="scientific">Photobacterium angustum</name>
    <dbReference type="NCBI Taxonomy" id="661"/>
    <lineage>
        <taxon>Bacteria</taxon>
        <taxon>Pseudomonadati</taxon>
        <taxon>Pseudomonadota</taxon>
        <taxon>Gammaproteobacteria</taxon>
        <taxon>Vibrionales</taxon>
        <taxon>Vibrionaceae</taxon>
        <taxon>Photobacterium</taxon>
    </lineage>
</organism>
<keyword evidence="5" id="KW-1185">Reference proteome</keyword>
<dbReference type="EMBL" id="PYOY01000002">
    <property type="protein sequence ID" value="PSX08376.1"/>
    <property type="molecule type" value="Genomic_DNA"/>
</dbReference>
<dbReference type="EMBL" id="MSCJ01000003">
    <property type="protein sequence ID" value="PQJ61892.1"/>
    <property type="molecule type" value="Genomic_DNA"/>
</dbReference>
<evidence type="ECO:0000313" key="4">
    <source>
        <dbReference type="Proteomes" id="UP000238730"/>
    </source>
</evidence>
<dbReference type="Proteomes" id="UP000241440">
    <property type="component" value="Unassembled WGS sequence"/>
</dbReference>
<dbReference type="AlphaFoldDB" id="A0A0D8QH50"/>
<sequence length="78" mass="8849">MEIREFKITGIIQQGTNHREIDSIIDSTTSIEAFNTFINENPTIRNGFRLERHNNHGNADTAIYVNASDMTKLTIQIG</sequence>
<reference evidence="1 4" key="1">
    <citation type="submission" date="2016-12" db="EMBL/GenBank/DDBJ databases">
        <title>Diversity of luminous bacteria.</title>
        <authorList>
            <person name="Yoshizawa S."/>
            <person name="Kogure K."/>
        </authorList>
    </citation>
    <scope>NUCLEOTIDE SEQUENCE [LARGE SCALE GENOMIC DNA]</scope>
    <source>
        <strain evidence="1 4">LC1-200</strain>
    </source>
</reference>
<dbReference type="Proteomes" id="UP000238730">
    <property type="component" value="Unassembled WGS sequence"/>
</dbReference>
<evidence type="ECO:0000313" key="5">
    <source>
        <dbReference type="Proteomes" id="UP000240989"/>
    </source>
</evidence>
<name>A0A0D8QH50_PHOAN</name>
<comment type="caution">
    <text evidence="1">The sequence shown here is derived from an EMBL/GenBank/DDBJ whole genome shotgun (WGS) entry which is preliminary data.</text>
</comment>
<dbReference type="Proteomes" id="UP000240989">
    <property type="component" value="Unassembled WGS sequence"/>
</dbReference>
<reference evidence="5 6" key="2">
    <citation type="submission" date="2018-01" db="EMBL/GenBank/DDBJ databases">
        <title>Whole genome sequencing of Histamine producing bacteria.</title>
        <authorList>
            <person name="Butler K."/>
        </authorList>
    </citation>
    <scope>NUCLEOTIDE SEQUENCE [LARGE SCALE GENOMIC DNA]</scope>
    <source>
        <strain evidence="2 6">A2-1</strain>
        <strain evidence="3 5">A6-1</strain>
    </source>
</reference>
<accession>A0A0D8QH50</accession>
<evidence type="ECO:0000313" key="3">
    <source>
        <dbReference type="EMBL" id="PSX10920.1"/>
    </source>
</evidence>
<protein>
    <submittedName>
        <fullName evidence="1">Uncharacterized protein</fullName>
    </submittedName>
</protein>
<evidence type="ECO:0000313" key="1">
    <source>
        <dbReference type="EMBL" id="PQJ61892.1"/>
    </source>
</evidence>
<dbReference type="GeneID" id="61229883"/>